<evidence type="ECO:0000256" key="2">
    <source>
        <dbReference type="ARBA" id="ARBA00007520"/>
    </source>
</evidence>
<organism evidence="9 10">
    <name type="scientific">Anaerocolumna sedimenticola</name>
    <dbReference type="NCBI Taxonomy" id="2696063"/>
    <lineage>
        <taxon>Bacteria</taxon>
        <taxon>Bacillati</taxon>
        <taxon>Bacillota</taxon>
        <taxon>Clostridia</taxon>
        <taxon>Lachnospirales</taxon>
        <taxon>Lachnospiraceae</taxon>
        <taxon>Anaerocolumna</taxon>
    </lineage>
</organism>
<dbReference type="Gene3D" id="1.20.1250.20">
    <property type="entry name" value="MFS general substrate transporter like domains"/>
    <property type="match status" value="1"/>
</dbReference>
<dbReference type="AlphaFoldDB" id="A0A6P1TNP1"/>
<dbReference type="InterPro" id="IPR011701">
    <property type="entry name" value="MFS"/>
</dbReference>
<keyword evidence="10" id="KW-1185">Reference proteome</keyword>
<feature type="transmembrane region" description="Helical" evidence="7">
    <location>
        <begin position="34"/>
        <end position="54"/>
    </location>
</feature>
<evidence type="ECO:0000256" key="5">
    <source>
        <dbReference type="ARBA" id="ARBA00022989"/>
    </source>
</evidence>
<feature type="transmembrane region" description="Helical" evidence="7">
    <location>
        <begin position="211"/>
        <end position="229"/>
    </location>
</feature>
<dbReference type="InterPro" id="IPR036259">
    <property type="entry name" value="MFS_trans_sf"/>
</dbReference>
<feature type="transmembrane region" description="Helical" evidence="7">
    <location>
        <begin position="133"/>
        <end position="156"/>
    </location>
</feature>
<feature type="transmembrane region" description="Helical" evidence="7">
    <location>
        <begin position="249"/>
        <end position="268"/>
    </location>
</feature>
<proteinExistence type="inferred from homology"/>
<accession>A0A6P1TNP1</accession>
<dbReference type="KEGG" id="anr:Ana3638_12095"/>
<dbReference type="PANTHER" id="PTHR23530:SF1">
    <property type="entry name" value="PERMEASE, MAJOR FACILITATOR SUPERFAMILY-RELATED"/>
    <property type="match status" value="1"/>
</dbReference>
<evidence type="ECO:0000313" key="10">
    <source>
        <dbReference type="Proteomes" id="UP000464314"/>
    </source>
</evidence>
<dbReference type="PROSITE" id="PS00216">
    <property type="entry name" value="SUGAR_TRANSPORT_1"/>
    <property type="match status" value="1"/>
</dbReference>
<evidence type="ECO:0000256" key="6">
    <source>
        <dbReference type="ARBA" id="ARBA00023136"/>
    </source>
</evidence>
<dbReference type="InterPro" id="IPR020846">
    <property type="entry name" value="MFS_dom"/>
</dbReference>
<feature type="transmembrane region" description="Helical" evidence="7">
    <location>
        <begin position="304"/>
        <end position="323"/>
    </location>
</feature>
<feature type="transmembrane region" description="Helical" evidence="7">
    <location>
        <begin position="280"/>
        <end position="298"/>
    </location>
</feature>
<dbReference type="SUPFAM" id="SSF103473">
    <property type="entry name" value="MFS general substrate transporter"/>
    <property type="match status" value="1"/>
</dbReference>
<dbReference type="Pfam" id="PF07690">
    <property type="entry name" value="MFS_1"/>
    <property type="match status" value="1"/>
</dbReference>
<protein>
    <submittedName>
        <fullName evidence="9">MFS transporter</fullName>
    </submittedName>
</protein>
<sequence length="440" mass="48142">MTKLQQTLVTMNSFSLGIILPVLNLILLHRGADLQTLPILMAIYAVTVLVFELPSGICADMYGRKTVFLISCGFQMISLILLIMANNIVLLVLVVIFNGLSRAFSSGSLDALIIDQALALHGDSCLSKVTSRLAILEGSGLAAGGIAGGFISYLNGSYYTNLTLRLTFTAVILILCCSNMKESSVQAEKEEAASLLAHFKQGKEVILSFPFFRYIFIGVFCVGFFLITIETYWQPAFMNLSSKSDRTWVLGFITFLGFLAVAAGNTVSQKLLDKFHKDHLGIYYISRFILAVCILIFAVQQSSIGFIVGYAGVYFLLGLGNVAENTLMNQFTPSHMRASLLSLSSFIAQVGVMCASIFSSITINRLHFKGLWLITGLLLGGYVILTAAVTYLKRTLLVSKEFNEIKQQGNCYKTEGSLQAEINLMDDTVNLPEETKGMSV</sequence>
<dbReference type="InterPro" id="IPR053160">
    <property type="entry name" value="MFS_DHA3_Transporter"/>
</dbReference>
<keyword evidence="3" id="KW-0813">Transport</keyword>
<evidence type="ECO:0000256" key="1">
    <source>
        <dbReference type="ARBA" id="ARBA00004651"/>
    </source>
</evidence>
<dbReference type="InterPro" id="IPR005829">
    <property type="entry name" value="Sugar_transporter_CS"/>
</dbReference>
<feature type="domain" description="Major facilitator superfamily (MFS) profile" evidence="8">
    <location>
        <begin position="1"/>
        <end position="398"/>
    </location>
</feature>
<gene>
    <name evidence="9" type="ORF">Ana3638_12095</name>
</gene>
<dbReference type="CDD" id="cd06174">
    <property type="entry name" value="MFS"/>
    <property type="match status" value="1"/>
</dbReference>
<dbReference type="Proteomes" id="UP000464314">
    <property type="component" value="Chromosome"/>
</dbReference>
<keyword evidence="6 7" id="KW-0472">Membrane</keyword>
<evidence type="ECO:0000256" key="7">
    <source>
        <dbReference type="SAM" id="Phobius"/>
    </source>
</evidence>
<feature type="transmembrane region" description="Helical" evidence="7">
    <location>
        <begin position="66"/>
        <end position="97"/>
    </location>
</feature>
<dbReference type="GO" id="GO:0022857">
    <property type="term" value="F:transmembrane transporter activity"/>
    <property type="evidence" value="ECO:0007669"/>
    <property type="project" value="InterPro"/>
</dbReference>
<dbReference type="InterPro" id="IPR001958">
    <property type="entry name" value="Tet-R_TetA/multi-R_MdtG-like"/>
</dbReference>
<feature type="transmembrane region" description="Helical" evidence="7">
    <location>
        <begin position="7"/>
        <end position="28"/>
    </location>
</feature>
<keyword evidence="5 7" id="KW-1133">Transmembrane helix</keyword>
<reference evidence="9 10" key="1">
    <citation type="submission" date="2020-01" db="EMBL/GenBank/DDBJ databases">
        <title>Genome analysis of Anaerocolumna sp. CBA3638.</title>
        <authorList>
            <person name="Kim J."/>
            <person name="Roh S.W."/>
        </authorList>
    </citation>
    <scope>NUCLEOTIDE SEQUENCE [LARGE SCALE GENOMIC DNA]</scope>
    <source>
        <strain evidence="9 10">CBA3638</strain>
    </source>
</reference>
<feature type="transmembrane region" description="Helical" evidence="7">
    <location>
        <begin position="335"/>
        <end position="358"/>
    </location>
</feature>
<comment type="similarity">
    <text evidence="2">Belongs to the major facilitator superfamily. TCR/Tet family.</text>
</comment>
<evidence type="ECO:0000256" key="4">
    <source>
        <dbReference type="ARBA" id="ARBA00022692"/>
    </source>
</evidence>
<feature type="transmembrane region" description="Helical" evidence="7">
    <location>
        <begin position="370"/>
        <end position="392"/>
    </location>
</feature>
<dbReference type="PRINTS" id="PR01035">
    <property type="entry name" value="TCRTETA"/>
</dbReference>
<dbReference type="GO" id="GO:0005886">
    <property type="term" value="C:plasma membrane"/>
    <property type="evidence" value="ECO:0007669"/>
    <property type="project" value="UniProtKB-SubCell"/>
</dbReference>
<keyword evidence="4 7" id="KW-0812">Transmembrane</keyword>
<dbReference type="PANTHER" id="PTHR23530">
    <property type="entry name" value="TRANSPORT PROTEIN-RELATED"/>
    <property type="match status" value="1"/>
</dbReference>
<name>A0A6P1TNP1_9FIRM</name>
<dbReference type="RefSeq" id="WP_161838251.1">
    <property type="nucleotide sequence ID" value="NZ_CP048000.1"/>
</dbReference>
<evidence type="ECO:0000256" key="3">
    <source>
        <dbReference type="ARBA" id="ARBA00022448"/>
    </source>
</evidence>
<dbReference type="PROSITE" id="PS50850">
    <property type="entry name" value="MFS"/>
    <property type="match status" value="1"/>
</dbReference>
<dbReference type="EMBL" id="CP048000">
    <property type="protein sequence ID" value="QHQ61426.1"/>
    <property type="molecule type" value="Genomic_DNA"/>
</dbReference>
<evidence type="ECO:0000313" key="9">
    <source>
        <dbReference type="EMBL" id="QHQ61426.1"/>
    </source>
</evidence>
<evidence type="ECO:0000259" key="8">
    <source>
        <dbReference type="PROSITE" id="PS50850"/>
    </source>
</evidence>
<comment type="subcellular location">
    <subcellularLocation>
        <location evidence="1">Cell membrane</location>
        <topology evidence="1">Multi-pass membrane protein</topology>
    </subcellularLocation>
</comment>